<dbReference type="Proteomes" id="UP000186895">
    <property type="component" value="Unassembled WGS sequence"/>
</dbReference>
<accession>A0A1N6Q294</accession>
<dbReference type="InterPro" id="IPR009225">
    <property type="entry name" value="Phage_head_completion_GpL"/>
</dbReference>
<name>A0A1N6Q294_9GAMM</name>
<dbReference type="EMBL" id="FTMN01000002">
    <property type="protein sequence ID" value="SIQ10657.1"/>
    <property type="molecule type" value="Genomic_DNA"/>
</dbReference>
<organism evidence="1 2">
    <name type="scientific">Marinobacterium stanieri</name>
    <dbReference type="NCBI Taxonomy" id="49186"/>
    <lineage>
        <taxon>Bacteria</taxon>
        <taxon>Pseudomonadati</taxon>
        <taxon>Pseudomonadota</taxon>
        <taxon>Gammaproteobacteria</taxon>
        <taxon>Oceanospirillales</taxon>
        <taxon>Oceanospirillaceae</taxon>
        <taxon>Marinobacterium</taxon>
    </lineage>
</organism>
<gene>
    <name evidence="1" type="ORF">SAMN05421647_102201</name>
</gene>
<protein>
    <submittedName>
        <fullName evidence="1">Phage head completion protein (GPL)</fullName>
    </submittedName>
</protein>
<reference evidence="2" key="1">
    <citation type="submission" date="2017-01" db="EMBL/GenBank/DDBJ databases">
        <authorList>
            <person name="Varghese N."/>
            <person name="Submissions S."/>
        </authorList>
    </citation>
    <scope>NUCLEOTIDE SEQUENCE [LARGE SCALE GENOMIC DNA]</scope>
    <source>
        <strain evidence="2">DSM 7027</strain>
    </source>
</reference>
<keyword evidence="2" id="KW-1185">Reference proteome</keyword>
<dbReference type="AlphaFoldDB" id="A0A1N6Q294"/>
<proteinExistence type="predicted"/>
<dbReference type="STRING" id="49186.SAMN05421647_102201"/>
<dbReference type="Pfam" id="PF05926">
    <property type="entry name" value="Phage_GPL"/>
    <property type="match status" value="1"/>
</dbReference>
<evidence type="ECO:0000313" key="1">
    <source>
        <dbReference type="EMBL" id="SIQ10657.1"/>
    </source>
</evidence>
<evidence type="ECO:0000313" key="2">
    <source>
        <dbReference type="Proteomes" id="UP000186895"/>
    </source>
</evidence>
<sequence>MNGFVANTPSIEEADIANAAFWPAVSPVACRDAMRIGSEITPERLRNALVSAVIDTNADLNDWRLVQEMMGHESLEAVPADQVDDESVYLSLYRRAVFNFAKAELTERYRDYDTTLQGGDRAEDLESTVDDYRRNAILAIRLISGRDRTTVELI</sequence>
<dbReference type="RefSeq" id="WP_076461566.1">
    <property type="nucleotide sequence ID" value="NZ_FTMN01000002.1"/>
</dbReference>